<dbReference type="EMBL" id="CAJPDR010000417">
    <property type="protein sequence ID" value="CAF9935726.1"/>
    <property type="molecule type" value="Genomic_DNA"/>
</dbReference>
<dbReference type="OrthoDB" id="5422579at2759"/>
<feature type="signal peptide" evidence="1">
    <location>
        <begin position="1"/>
        <end position="20"/>
    </location>
</feature>
<reference evidence="2" key="1">
    <citation type="submission" date="2021-03" db="EMBL/GenBank/DDBJ databases">
        <authorList>
            <person name="Tagirdzhanova G."/>
        </authorList>
    </citation>
    <scope>NUCLEOTIDE SEQUENCE</scope>
</reference>
<evidence type="ECO:0000313" key="2">
    <source>
        <dbReference type="EMBL" id="CAF9935726.1"/>
    </source>
</evidence>
<feature type="chain" id="PRO_5034601555" evidence="1">
    <location>
        <begin position="21"/>
        <end position="442"/>
    </location>
</feature>
<dbReference type="AlphaFoldDB" id="A0A8H3G0J0"/>
<name>A0A8H3G0J0_9LECA</name>
<comment type="caution">
    <text evidence="2">The sequence shown here is derived from an EMBL/GenBank/DDBJ whole genome shotgun (WGS) entry which is preliminary data.</text>
</comment>
<accession>A0A8H3G0J0</accession>
<protein>
    <submittedName>
        <fullName evidence="2">Uncharacterized protein</fullName>
    </submittedName>
</protein>
<sequence>MLLLEVLSLVCGFLSKQVLKQVRQVSKTLEQAAVPYLFDEIFISQNMADFHIAKLAILQFKHYIHTLVFSSVYYTDMDRESFDEVFDVDTDIGHSEHAFTLYRIARKNQQENLTNGSSSAYLSFALTSSPNIRKIILTDTSSSRSMSHQSLQIYEPRSSKACPVKQCDLKDTGHLPHEVCQSGFSRKGSTNPWRLILHALSATNANVKELTMEPCDLELSTDTASFSMSPGSLSQVKVCFRTLTKIRFTLLMDPERFSTNVDKRHVHRNVAKLLSSAINLQSLSLDLRDEAVVPETQHSTLKEILGQCKFPKLRSLILGFLVSSEAELLRLLRYSGSLEQLTIEGHELTEGSWMRVADWIRASLPLLGYAGLNQLYGGFNEPWEKTEYMDLYDHVGCFLFAQGENPFTTEALEEYHADVKAGRQTVNCTGGVGLLGAYCKYH</sequence>
<dbReference type="Proteomes" id="UP000664203">
    <property type="component" value="Unassembled WGS sequence"/>
</dbReference>
<proteinExistence type="predicted"/>
<organism evidence="2 3">
    <name type="scientific">Alectoria fallacina</name>
    <dbReference type="NCBI Taxonomy" id="1903189"/>
    <lineage>
        <taxon>Eukaryota</taxon>
        <taxon>Fungi</taxon>
        <taxon>Dikarya</taxon>
        <taxon>Ascomycota</taxon>
        <taxon>Pezizomycotina</taxon>
        <taxon>Lecanoromycetes</taxon>
        <taxon>OSLEUM clade</taxon>
        <taxon>Lecanoromycetidae</taxon>
        <taxon>Lecanorales</taxon>
        <taxon>Lecanorineae</taxon>
        <taxon>Parmeliaceae</taxon>
        <taxon>Alectoria</taxon>
    </lineage>
</organism>
<evidence type="ECO:0000313" key="3">
    <source>
        <dbReference type="Proteomes" id="UP000664203"/>
    </source>
</evidence>
<evidence type="ECO:0000256" key="1">
    <source>
        <dbReference type="SAM" id="SignalP"/>
    </source>
</evidence>
<keyword evidence="3" id="KW-1185">Reference proteome</keyword>
<keyword evidence="1" id="KW-0732">Signal</keyword>
<gene>
    <name evidence="2" type="ORF">ALECFALPRED_006533</name>
</gene>